<reference evidence="2" key="1">
    <citation type="submission" date="2020-12" db="EMBL/GenBank/DDBJ databases">
        <title>Hymenobacter sp.</title>
        <authorList>
            <person name="Kim M.K."/>
        </authorList>
    </citation>
    <scope>NUCLEOTIDE SEQUENCE [LARGE SCALE GENOMIC DNA]</scope>
    <source>
        <strain evidence="2">BT553</strain>
    </source>
</reference>
<proteinExistence type="predicted"/>
<gene>
    <name evidence="1" type="ORF">JAO74_00355</name>
</gene>
<organism evidence="1 2">
    <name type="scientific">Sphingomonas mollis</name>
    <dbReference type="NCBI Taxonomy" id="2795726"/>
    <lineage>
        <taxon>Bacteria</taxon>
        <taxon>Pseudomonadati</taxon>
        <taxon>Pseudomonadota</taxon>
        <taxon>Alphaproteobacteria</taxon>
        <taxon>Sphingomonadales</taxon>
        <taxon>Sphingomonadaceae</taxon>
        <taxon>Sphingomonas</taxon>
    </lineage>
</organism>
<sequence length="119" mass="13057">MAPLAFVTLAIPSSAADKDFLAGRVAGKPVNCIDPQMNNGPTIIDADTILYNANGRRLYRTGPVGKCPSLRPMTTLIVEIRSGQLCRNDLFRVLQPGTSIASAYCRFREFTPYEKPKKP</sequence>
<dbReference type="Proteomes" id="UP000640426">
    <property type="component" value="Unassembled WGS sequence"/>
</dbReference>
<evidence type="ECO:0000313" key="2">
    <source>
        <dbReference type="Proteomes" id="UP000640426"/>
    </source>
</evidence>
<evidence type="ECO:0000313" key="1">
    <source>
        <dbReference type="EMBL" id="MBJ6120232.1"/>
    </source>
</evidence>
<keyword evidence="2" id="KW-1185">Reference proteome</keyword>
<comment type="caution">
    <text evidence="1">The sequence shown here is derived from an EMBL/GenBank/DDBJ whole genome shotgun (WGS) entry which is preliminary data.</text>
</comment>
<dbReference type="EMBL" id="JAELXS010000001">
    <property type="protein sequence ID" value="MBJ6120232.1"/>
    <property type="molecule type" value="Genomic_DNA"/>
</dbReference>
<protein>
    <submittedName>
        <fullName evidence="1">Uncharacterized protein</fullName>
    </submittedName>
</protein>
<accession>A0ABS0XJM6</accession>
<name>A0ABS0XJM6_9SPHN</name>